<keyword evidence="3" id="KW-1185">Reference proteome</keyword>
<evidence type="ECO:0000256" key="1">
    <source>
        <dbReference type="SAM" id="MobiDB-lite"/>
    </source>
</evidence>
<organism evidence="2 3">
    <name type="scientific">Actinocorallia libanotica</name>
    <dbReference type="NCBI Taxonomy" id="46162"/>
    <lineage>
        <taxon>Bacteria</taxon>
        <taxon>Bacillati</taxon>
        <taxon>Actinomycetota</taxon>
        <taxon>Actinomycetes</taxon>
        <taxon>Streptosporangiales</taxon>
        <taxon>Thermomonosporaceae</taxon>
        <taxon>Actinocorallia</taxon>
    </lineage>
</organism>
<proteinExistence type="predicted"/>
<evidence type="ECO:0000313" key="3">
    <source>
        <dbReference type="Proteomes" id="UP001500665"/>
    </source>
</evidence>
<evidence type="ECO:0000313" key="2">
    <source>
        <dbReference type="EMBL" id="GAA0936362.1"/>
    </source>
</evidence>
<protein>
    <submittedName>
        <fullName evidence="2">Uncharacterized protein</fullName>
    </submittedName>
</protein>
<reference evidence="2 3" key="1">
    <citation type="journal article" date="2019" name="Int. J. Syst. Evol. Microbiol.">
        <title>The Global Catalogue of Microorganisms (GCM) 10K type strain sequencing project: providing services to taxonomists for standard genome sequencing and annotation.</title>
        <authorList>
            <consortium name="The Broad Institute Genomics Platform"/>
            <consortium name="The Broad Institute Genome Sequencing Center for Infectious Disease"/>
            <person name="Wu L."/>
            <person name="Ma J."/>
        </authorList>
    </citation>
    <scope>NUCLEOTIDE SEQUENCE [LARGE SCALE GENOMIC DNA]</scope>
    <source>
        <strain evidence="2 3">JCM 10696</strain>
    </source>
</reference>
<gene>
    <name evidence="2" type="ORF">GCM10009550_02080</name>
</gene>
<dbReference type="Proteomes" id="UP001500665">
    <property type="component" value="Unassembled WGS sequence"/>
</dbReference>
<name>A0ABN1Q1D1_9ACTN</name>
<sequence length="49" mass="5199">MSAQCPQCGKPGTWSGSSGLVTDDDGTQSVTDTYQCPQGHVWTSTVTYE</sequence>
<dbReference type="RefSeq" id="WP_344235641.1">
    <property type="nucleotide sequence ID" value="NZ_BAAAHH010000001.1"/>
</dbReference>
<accession>A0ABN1Q1D1</accession>
<dbReference type="EMBL" id="BAAAHH010000001">
    <property type="protein sequence ID" value="GAA0936362.1"/>
    <property type="molecule type" value="Genomic_DNA"/>
</dbReference>
<comment type="caution">
    <text evidence="2">The sequence shown here is derived from an EMBL/GenBank/DDBJ whole genome shotgun (WGS) entry which is preliminary data.</text>
</comment>
<feature type="region of interest" description="Disordered" evidence="1">
    <location>
        <begin position="1"/>
        <end position="34"/>
    </location>
</feature>